<accession>A0ABV8LTV9</accession>
<reference evidence="2" key="1">
    <citation type="journal article" date="2019" name="Int. J. Syst. Evol. Microbiol.">
        <title>The Global Catalogue of Microorganisms (GCM) 10K type strain sequencing project: providing services to taxonomists for standard genome sequencing and annotation.</title>
        <authorList>
            <consortium name="The Broad Institute Genomics Platform"/>
            <consortium name="The Broad Institute Genome Sequencing Center for Infectious Disease"/>
            <person name="Wu L."/>
            <person name="Ma J."/>
        </authorList>
    </citation>
    <scope>NUCLEOTIDE SEQUENCE [LARGE SCALE GENOMIC DNA]</scope>
    <source>
        <strain evidence="2">CGMCC 4.7289</strain>
    </source>
</reference>
<dbReference type="Proteomes" id="UP001595816">
    <property type="component" value="Unassembled WGS sequence"/>
</dbReference>
<organism evidence="1 2">
    <name type="scientific">Hamadaea flava</name>
    <dbReference type="NCBI Taxonomy" id="1742688"/>
    <lineage>
        <taxon>Bacteria</taxon>
        <taxon>Bacillati</taxon>
        <taxon>Actinomycetota</taxon>
        <taxon>Actinomycetes</taxon>
        <taxon>Micromonosporales</taxon>
        <taxon>Micromonosporaceae</taxon>
        <taxon>Hamadaea</taxon>
    </lineage>
</organism>
<name>A0ABV8LTV9_9ACTN</name>
<evidence type="ECO:0000313" key="2">
    <source>
        <dbReference type="Proteomes" id="UP001595816"/>
    </source>
</evidence>
<proteinExistence type="predicted"/>
<evidence type="ECO:0008006" key="3">
    <source>
        <dbReference type="Google" id="ProtNLM"/>
    </source>
</evidence>
<comment type="caution">
    <text evidence="1">The sequence shown here is derived from an EMBL/GenBank/DDBJ whole genome shotgun (WGS) entry which is preliminary data.</text>
</comment>
<dbReference type="SUPFAM" id="SSF46894">
    <property type="entry name" value="C-terminal effector domain of the bipartite response regulators"/>
    <property type="match status" value="1"/>
</dbReference>
<evidence type="ECO:0000313" key="1">
    <source>
        <dbReference type="EMBL" id="MFC4133689.1"/>
    </source>
</evidence>
<sequence length="78" mass="8593">MFGLAAETGSDDWVVRLAPDQVALLERLADGQTIAAAAQSEWMSLRTANRRVAELRALLGLASTREVVAAYIKHRRRT</sequence>
<dbReference type="InterPro" id="IPR016032">
    <property type="entry name" value="Sig_transdc_resp-reg_C-effctor"/>
</dbReference>
<dbReference type="RefSeq" id="WP_253750593.1">
    <property type="nucleotide sequence ID" value="NZ_JAMZDZ010000001.1"/>
</dbReference>
<gene>
    <name evidence="1" type="ORF">ACFOZ4_24020</name>
</gene>
<protein>
    <recommendedName>
        <fullName evidence="3">HTH luxR-type domain-containing protein</fullName>
    </recommendedName>
</protein>
<keyword evidence="2" id="KW-1185">Reference proteome</keyword>
<dbReference type="EMBL" id="JBHSAY010000013">
    <property type="protein sequence ID" value="MFC4133689.1"/>
    <property type="molecule type" value="Genomic_DNA"/>
</dbReference>